<dbReference type="AlphaFoldDB" id="A0A5C5VKK3"/>
<gene>
    <name evidence="1" type="ORF">Enr8_02260</name>
</gene>
<keyword evidence="2" id="KW-1185">Reference proteome</keyword>
<evidence type="ECO:0008006" key="3">
    <source>
        <dbReference type="Google" id="ProtNLM"/>
    </source>
</evidence>
<comment type="caution">
    <text evidence="1">The sequence shown here is derived from an EMBL/GenBank/DDBJ whole genome shotgun (WGS) entry which is preliminary data.</text>
</comment>
<reference evidence="1 2" key="1">
    <citation type="submission" date="2019-02" db="EMBL/GenBank/DDBJ databases">
        <title>Deep-cultivation of Planctomycetes and their phenomic and genomic characterization uncovers novel biology.</title>
        <authorList>
            <person name="Wiegand S."/>
            <person name="Jogler M."/>
            <person name="Boedeker C."/>
            <person name="Pinto D."/>
            <person name="Vollmers J."/>
            <person name="Rivas-Marin E."/>
            <person name="Kohn T."/>
            <person name="Peeters S.H."/>
            <person name="Heuer A."/>
            <person name="Rast P."/>
            <person name="Oberbeckmann S."/>
            <person name="Bunk B."/>
            <person name="Jeske O."/>
            <person name="Meyerdierks A."/>
            <person name="Storesund J.E."/>
            <person name="Kallscheuer N."/>
            <person name="Luecker S."/>
            <person name="Lage O.M."/>
            <person name="Pohl T."/>
            <person name="Merkel B.J."/>
            <person name="Hornburger P."/>
            <person name="Mueller R.-W."/>
            <person name="Bruemmer F."/>
            <person name="Labrenz M."/>
            <person name="Spormann A.M."/>
            <person name="Op Den Camp H."/>
            <person name="Overmann J."/>
            <person name="Amann R."/>
            <person name="Jetten M.S.M."/>
            <person name="Mascher T."/>
            <person name="Medema M.H."/>
            <person name="Devos D.P."/>
            <person name="Kaster A.-K."/>
            <person name="Ovreas L."/>
            <person name="Rohde M."/>
            <person name="Galperin M.Y."/>
            <person name="Jogler C."/>
        </authorList>
    </citation>
    <scope>NUCLEOTIDE SEQUENCE [LARGE SCALE GENOMIC DNA]</scope>
    <source>
        <strain evidence="1 2">Enr8</strain>
    </source>
</reference>
<accession>A0A5C5VKK3</accession>
<dbReference type="EMBL" id="SJPF01000001">
    <property type="protein sequence ID" value="TWT38533.1"/>
    <property type="molecule type" value="Genomic_DNA"/>
</dbReference>
<organism evidence="1 2">
    <name type="scientific">Blastopirellula retiformator</name>
    <dbReference type="NCBI Taxonomy" id="2527970"/>
    <lineage>
        <taxon>Bacteria</taxon>
        <taxon>Pseudomonadati</taxon>
        <taxon>Planctomycetota</taxon>
        <taxon>Planctomycetia</taxon>
        <taxon>Pirellulales</taxon>
        <taxon>Pirellulaceae</taxon>
        <taxon>Blastopirellula</taxon>
    </lineage>
</organism>
<protein>
    <recommendedName>
        <fullName evidence="3">Polyketide cyclase / dehydrase and lipid transport</fullName>
    </recommendedName>
</protein>
<name>A0A5C5VKK3_9BACT</name>
<evidence type="ECO:0000313" key="1">
    <source>
        <dbReference type="EMBL" id="TWT38533.1"/>
    </source>
</evidence>
<evidence type="ECO:0000313" key="2">
    <source>
        <dbReference type="Proteomes" id="UP000318878"/>
    </source>
</evidence>
<dbReference type="InterPro" id="IPR023393">
    <property type="entry name" value="START-like_dom_sf"/>
</dbReference>
<dbReference type="CDD" id="cd07818">
    <property type="entry name" value="SRPBCC_1"/>
    <property type="match status" value="1"/>
</dbReference>
<sequence>MKLAIRSLIALLVLIAIPFFVALFTAREITVTRQIVIDRPKSEVFDYIKLLRNQERFSLWGTLPGEREVMITGEDGEQGAVIAWKSDDANIGAGEQEITGIKPTSRVDFLISYSKPYQMTDSAYMQTDDIYDDQTQVTSTYITTMNYPTNLFLVFAKEMIGDQVEISLERLKRNLEEQ</sequence>
<dbReference type="SUPFAM" id="SSF55961">
    <property type="entry name" value="Bet v1-like"/>
    <property type="match status" value="1"/>
</dbReference>
<dbReference type="Proteomes" id="UP000318878">
    <property type="component" value="Unassembled WGS sequence"/>
</dbReference>
<dbReference type="Gene3D" id="3.30.530.20">
    <property type="match status" value="1"/>
</dbReference>
<proteinExistence type="predicted"/>
<dbReference type="RefSeq" id="WP_186767364.1">
    <property type="nucleotide sequence ID" value="NZ_SJPF01000001.1"/>
</dbReference>